<keyword evidence="4" id="KW-1185">Reference proteome</keyword>
<reference evidence="3" key="1">
    <citation type="journal article" date="2014" name="BMC Genomics">
        <title>Characterizing the developmental transcriptome of the oriental fruit fly, Bactrocera dorsalis (Diptera: Tephritidae) through comparative genomic analysis with Drosophila melanogaster utilizing modENCODE datasets.</title>
        <authorList>
            <person name="Geib S.M."/>
            <person name="Calla B."/>
            <person name="Hall B."/>
            <person name="Hou S."/>
            <person name="Manoukis N.C."/>
        </authorList>
    </citation>
    <scope>NUCLEOTIDE SEQUENCE</scope>
    <source>
        <strain evidence="3">Punador</strain>
    </source>
</reference>
<dbReference type="InterPro" id="IPR036291">
    <property type="entry name" value="NAD(P)-bd_dom_sf"/>
</dbReference>
<comment type="similarity">
    <text evidence="1">Belongs to the short-chain dehydrogenases/reductases (SDR) family.</text>
</comment>
<dbReference type="Pfam" id="PF00106">
    <property type="entry name" value="adh_short"/>
    <property type="match status" value="1"/>
</dbReference>
<dbReference type="EMBL" id="GAKP01007133">
    <property type="protein sequence ID" value="JAC51819.1"/>
    <property type="molecule type" value="Transcribed_RNA"/>
</dbReference>
<dbReference type="OrthoDB" id="1933717at2759"/>
<evidence type="ECO:0000313" key="3">
    <source>
        <dbReference type="EMBL" id="JAC51819.1"/>
    </source>
</evidence>
<dbReference type="RefSeq" id="XP_029408659.1">
    <property type="nucleotide sequence ID" value="XM_029552799.1"/>
</dbReference>
<dbReference type="FunFam" id="3.40.50.720:FF:000047">
    <property type="entry name" value="NADP-dependent L-serine/L-allo-threonine dehydrogenase"/>
    <property type="match status" value="1"/>
</dbReference>
<dbReference type="GO" id="GO:0016616">
    <property type="term" value="F:oxidoreductase activity, acting on the CH-OH group of donors, NAD or NADP as acceptor"/>
    <property type="evidence" value="ECO:0007669"/>
    <property type="project" value="UniProtKB-ARBA"/>
</dbReference>
<organism evidence="3">
    <name type="scientific">Bactrocera dorsalis</name>
    <name type="common">Oriental fruit fly</name>
    <name type="synonym">Dacus dorsalis</name>
    <dbReference type="NCBI Taxonomy" id="27457"/>
    <lineage>
        <taxon>Eukaryota</taxon>
        <taxon>Metazoa</taxon>
        <taxon>Ecdysozoa</taxon>
        <taxon>Arthropoda</taxon>
        <taxon>Hexapoda</taxon>
        <taxon>Insecta</taxon>
        <taxon>Pterygota</taxon>
        <taxon>Neoptera</taxon>
        <taxon>Endopterygota</taxon>
        <taxon>Diptera</taxon>
        <taxon>Brachycera</taxon>
        <taxon>Muscomorpha</taxon>
        <taxon>Tephritoidea</taxon>
        <taxon>Tephritidae</taxon>
        <taxon>Bactrocera</taxon>
        <taxon>Bactrocera</taxon>
    </lineage>
</organism>
<proteinExistence type="inferred from homology"/>
<dbReference type="KEGG" id="bdr:105232242"/>
<gene>
    <name evidence="3" type="primary">DHR11</name>
    <name evidence="5" type="synonym">LOC105232242</name>
</gene>
<evidence type="ECO:0000313" key="4">
    <source>
        <dbReference type="Proteomes" id="UP001652620"/>
    </source>
</evidence>
<name>A0A034WAU9_BACDO</name>
<dbReference type="PANTHER" id="PTHR43115:SF4">
    <property type="entry name" value="DEHYDROGENASE_REDUCTASE SDR FAMILY MEMBER 11"/>
    <property type="match status" value="1"/>
</dbReference>
<dbReference type="Gene3D" id="3.40.50.720">
    <property type="entry name" value="NAD(P)-binding Rossmann-like Domain"/>
    <property type="match status" value="1"/>
</dbReference>
<dbReference type="SUPFAM" id="SSF51735">
    <property type="entry name" value="NAD(P)-binding Rossmann-fold domains"/>
    <property type="match status" value="1"/>
</dbReference>
<reference evidence="5" key="2">
    <citation type="submission" date="2025-04" db="UniProtKB">
        <authorList>
            <consortium name="RefSeq"/>
        </authorList>
    </citation>
    <scope>IDENTIFICATION</scope>
</reference>
<evidence type="ECO:0000256" key="2">
    <source>
        <dbReference type="ARBA" id="ARBA00023002"/>
    </source>
</evidence>
<keyword evidence="2" id="KW-0560">Oxidoreductase</keyword>
<accession>A0A034WAU9</accession>
<protein>
    <submittedName>
        <fullName evidence="3">Dehydrogenase/reductase SDR family member 11</fullName>
    </submittedName>
    <submittedName>
        <fullName evidence="5">Farnesol dehydrogenase</fullName>
    </submittedName>
</protein>
<dbReference type="InterPro" id="IPR002347">
    <property type="entry name" value="SDR_fam"/>
</dbReference>
<dbReference type="Proteomes" id="UP001652620">
    <property type="component" value="Chromosome 4"/>
</dbReference>
<evidence type="ECO:0000313" key="5">
    <source>
        <dbReference type="RefSeq" id="XP_029408659.1"/>
    </source>
</evidence>
<sequence length="259" mass="29103">MERWVDKVAVVTGASSGIGWAIVQDLLKSGMIVIGLARRLQQMEELKEGLDASIRERFYPRSCDMTVLPSVKSNFHWVEQRFHRLHVLVNNAGMVEMTKVLEEGNEAILQRVIDVNVMGTVNCTKQAYRLMQATMAQGEACHIITVNSLLGHTVPLHIPECGLNLYPVAKHALCTLDEVLRRELFPHKLMRLSTISPGLTRTDFGGAPTEDEKKKWEEMIEPDEILLPEDVARGVNFILASPPHVTIANLLMVPAREKY</sequence>
<dbReference type="PRINTS" id="PR00081">
    <property type="entry name" value="GDHRDH"/>
</dbReference>
<dbReference type="AlphaFoldDB" id="A0A034WAU9"/>
<dbReference type="PANTHER" id="PTHR43115">
    <property type="entry name" value="DEHYDROGENASE/REDUCTASE SDR FAMILY MEMBER 11"/>
    <property type="match status" value="1"/>
</dbReference>
<evidence type="ECO:0000256" key="1">
    <source>
        <dbReference type="ARBA" id="ARBA00006484"/>
    </source>
</evidence>